<dbReference type="Proteomes" id="UP000078561">
    <property type="component" value="Unassembled WGS sequence"/>
</dbReference>
<keyword evidence="2" id="KW-1185">Reference proteome</keyword>
<proteinExistence type="predicted"/>
<dbReference type="InParanoid" id="A0A168SXY6"/>
<dbReference type="CDD" id="cd00866">
    <property type="entry name" value="PEBP_euk"/>
    <property type="match status" value="1"/>
</dbReference>
<sequence>MLRLTNRRLGNALAHNRNIKVRWASTESPKNVAYIEALQLIQTDKAERLEMLSRVEKEIARVTKDTTLPKASLAALNALKFDLQVKSELNDPVVRSNFENGTDIDLSRPVYRYLAQRQFAKQPRTKLLERIMQMNVIPDVVDMTIDPTVEIKLQLDESVEPGMVLDPEQTITRPDIRVSNFHTDTKLYTLMLVDPDSPDVANQTYQQHCHWLVTNVPLSATESTVQGGNTVLDYVPPHPQKGTKAHRYTWIAYEQSNQGQDKVDVTLQQRDAFDAKAFAKQHGLTVRGITFFRQKWNDSVSKIYSEILGIGRNAIVLLNIPIRPLHSFCSLPLTAG</sequence>
<dbReference type="AlphaFoldDB" id="A0A168SXY6"/>
<dbReference type="OMA" id="FRTQWDE"/>
<organism evidence="1">
    <name type="scientific">Absidia glauca</name>
    <name type="common">Pin mould</name>
    <dbReference type="NCBI Taxonomy" id="4829"/>
    <lineage>
        <taxon>Eukaryota</taxon>
        <taxon>Fungi</taxon>
        <taxon>Fungi incertae sedis</taxon>
        <taxon>Mucoromycota</taxon>
        <taxon>Mucoromycotina</taxon>
        <taxon>Mucoromycetes</taxon>
        <taxon>Mucorales</taxon>
        <taxon>Cunninghamellaceae</taxon>
        <taxon>Absidia</taxon>
    </lineage>
</organism>
<evidence type="ECO:0008006" key="3">
    <source>
        <dbReference type="Google" id="ProtNLM"/>
    </source>
</evidence>
<protein>
    <recommendedName>
        <fullName evidence="3">Phosphatidylethanolamine-binding protein</fullName>
    </recommendedName>
</protein>
<dbReference type="Gene3D" id="3.90.280.10">
    <property type="entry name" value="PEBP-like"/>
    <property type="match status" value="1"/>
</dbReference>
<gene>
    <name evidence="1" type="primary">ABSGL_14806.1 scaffold 14966</name>
</gene>
<name>A0A168SXY6_ABSGL</name>
<dbReference type="Gene3D" id="1.20.58.1180">
    <property type="match status" value="1"/>
</dbReference>
<reference evidence="1" key="1">
    <citation type="submission" date="2016-04" db="EMBL/GenBank/DDBJ databases">
        <authorList>
            <person name="Evans L.H."/>
            <person name="Alamgir A."/>
            <person name="Owens N."/>
            <person name="Weber N.D."/>
            <person name="Virtaneva K."/>
            <person name="Barbian K."/>
            <person name="Babar A."/>
            <person name="Rosenke K."/>
        </authorList>
    </citation>
    <scope>NUCLEOTIDE SEQUENCE [LARGE SCALE GENOMIC DNA]</scope>
    <source>
        <strain evidence="1">CBS 101.48</strain>
    </source>
</reference>
<dbReference type="InterPro" id="IPR036610">
    <property type="entry name" value="PEBP-like_sf"/>
</dbReference>
<evidence type="ECO:0000313" key="1">
    <source>
        <dbReference type="EMBL" id="SAM09132.1"/>
    </source>
</evidence>
<dbReference type="Pfam" id="PF01161">
    <property type="entry name" value="PBP"/>
    <property type="match status" value="1"/>
</dbReference>
<dbReference type="OrthoDB" id="2153661at2759"/>
<dbReference type="InterPro" id="IPR035810">
    <property type="entry name" value="PEBP_euk"/>
</dbReference>
<dbReference type="FunCoup" id="A0A168SXY6">
    <property type="interactions" value="14"/>
</dbReference>
<evidence type="ECO:0000313" key="2">
    <source>
        <dbReference type="Proteomes" id="UP000078561"/>
    </source>
</evidence>
<dbReference type="PANTHER" id="PTHR11362">
    <property type="entry name" value="PHOSPHATIDYLETHANOLAMINE-BINDING PROTEIN"/>
    <property type="match status" value="1"/>
</dbReference>
<dbReference type="EMBL" id="LT554985">
    <property type="protein sequence ID" value="SAM09132.1"/>
    <property type="molecule type" value="Genomic_DNA"/>
</dbReference>
<dbReference type="SUPFAM" id="SSF49777">
    <property type="entry name" value="PEBP-like"/>
    <property type="match status" value="1"/>
</dbReference>
<dbReference type="InterPro" id="IPR008914">
    <property type="entry name" value="PEBP"/>
</dbReference>
<accession>A0A168SXY6</accession>
<dbReference type="PANTHER" id="PTHR11362:SF82">
    <property type="entry name" value="PHOSPHATIDYLETHANOLAMINE-BINDING PROTEIN 4"/>
    <property type="match status" value="1"/>
</dbReference>
<dbReference type="STRING" id="4829.A0A168SXY6"/>